<keyword evidence="3" id="KW-1185">Reference proteome</keyword>
<evidence type="ECO:0000313" key="3">
    <source>
        <dbReference type="Proteomes" id="UP000593565"/>
    </source>
</evidence>
<comment type="function">
    <text evidence="1">Ubiquitin ligase protein which is a component of the N-end rule pathway. Recognizes and binds to proteins bearing specific N-terminal residues that are destabilizing according to the N-end rule, leading to their ubiquitination and subsequent degradation.</text>
</comment>
<name>A0A7J6AWT9_AMEME</name>
<comment type="pathway">
    <text evidence="1">Protein modification; protein ubiquitination.</text>
</comment>
<dbReference type="AlphaFoldDB" id="A0A7J6AWT9"/>
<dbReference type="GO" id="GO:0071596">
    <property type="term" value="P:ubiquitin-dependent protein catabolic process via the N-end rule pathway"/>
    <property type="evidence" value="ECO:0007669"/>
    <property type="project" value="UniProtKB-UniRule"/>
</dbReference>
<dbReference type="PANTHER" id="PTHR21497:SF28">
    <property type="entry name" value="E3 UBIQUITIN-PROTEIN LIGASE UBR2"/>
    <property type="match status" value="1"/>
</dbReference>
<dbReference type="EMBL" id="JAAGNN010000007">
    <property type="protein sequence ID" value="KAF4086629.1"/>
    <property type="molecule type" value="Genomic_DNA"/>
</dbReference>
<evidence type="ECO:0000256" key="1">
    <source>
        <dbReference type="RuleBase" id="RU366018"/>
    </source>
</evidence>
<evidence type="ECO:0000313" key="2">
    <source>
        <dbReference type="EMBL" id="KAF4086629.1"/>
    </source>
</evidence>
<dbReference type="InterPro" id="IPR039164">
    <property type="entry name" value="UBR1-like"/>
</dbReference>
<keyword evidence="1" id="KW-0479">Metal-binding</keyword>
<comment type="caution">
    <text evidence="2">The sequence shown here is derived from an EMBL/GenBank/DDBJ whole genome shotgun (WGS) entry which is preliminary data.</text>
</comment>
<accession>A0A7J6AWT9</accession>
<dbReference type="PANTHER" id="PTHR21497">
    <property type="entry name" value="UBIQUITIN LIGASE E3 ALPHA-RELATED"/>
    <property type="match status" value="1"/>
</dbReference>
<keyword evidence="1" id="KW-0863">Zinc-finger</keyword>
<dbReference type="Proteomes" id="UP000593565">
    <property type="component" value="Unassembled WGS sequence"/>
</dbReference>
<gene>
    <name evidence="2" type="ORF">AMELA_G00085770</name>
</gene>
<keyword evidence="1" id="KW-0862">Zinc</keyword>
<dbReference type="GO" id="GO:0016567">
    <property type="term" value="P:protein ubiquitination"/>
    <property type="evidence" value="ECO:0007669"/>
    <property type="project" value="UniProtKB-UniRule"/>
</dbReference>
<dbReference type="UniPathway" id="UPA00143"/>
<sequence length="138" mass="15505">MDQDPLVCSITGRFQAEEAHQMLKRQNGEDPALPPFCPLFASLVNILQCDVLLGMLGAVLQWAMEPSGGHWSESMLQRVLHLIGMALLEEQQQLENIGDDSEVTFNVTLKISRKFCTSHTIENLKPVVDLWFLCHGSR</sequence>
<comment type="similarity">
    <text evidence="1">Belongs to the E3 ubiquitin-protein ligase UBR1-like family.</text>
</comment>
<keyword evidence="1" id="KW-0808">Transferase</keyword>
<keyword evidence="1" id="KW-0833">Ubl conjugation pathway</keyword>
<reference evidence="2 3" key="1">
    <citation type="submission" date="2020-02" db="EMBL/GenBank/DDBJ databases">
        <title>A chromosome-scale genome assembly of the black bullhead catfish (Ameiurus melas).</title>
        <authorList>
            <person name="Wen M."/>
            <person name="Zham M."/>
            <person name="Cabau C."/>
            <person name="Klopp C."/>
            <person name="Donnadieu C."/>
            <person name="Roques C."/>
            <person name="Bouchez O."/>
            <person name="Lampietro C."/>
            <person name="Jouanno E."/>
            <person name="Herpin A."/>
            <person name="Louis A."/>
            <person name="Berthelot C."/>
            <person name="Parey E."/>
            <person name="Roest-Crollius H."/>
            <person name="Braasch I."/>
            <person name="Postlethwait J."/>
            <person name="Robinson-Rechavi M."/>
            <person name="Echchiki A."/>
            <person name="Begum T."/>
            <person name="Montfort J."/>
            <person name="Schartl M."/>
            <person name="Bobe J."/>
            <person name="Guiguen Y."/>
        </authorList>
    </citation>
    <scope>NUCLEOTIDE SEQUENCE [LARGE SCALE GENOMIC DNA]</scope>
    <source>
        <strain evidence="2">M_S1</strain>
        <tissue evidence="2">Blood</tissue>
    </source>
</reference>
<dbReference type="GO" id="GO:0008270">
    <property type="term" value="F:zinc ion binding"/>
    <property type="evidence" value="ECO:0007669"/>
    <property type="project" value="UniProtKB-UniRule"/>
</dbReference>
<dbReference type="EC" id="2.3.2.27" evidence="1"/>
<protein>
    <recommendedName>
        <fullName evidence="1">E3 ubiquitin-protein ligase</fullName>
        <ecNumber evidence="1">2.3.2.27</ecNumber>
    </recommendedName>
</protein>
<dbReference type="GO" id="GO:0005737">
    <property type="term" value="C:cytoplasm"/>
    <property type="evidence" value="ECO:0007669"/>
    <property type="project" value="TreeGrafter"/>
</dbReference>
<dbReference type="GO" id="GO:0061630">
    <property type="term" value="F:ubiquitin protein ligase activity"/>
    <property type="evidence" value="ECO:0007669"/>
    <property type="project" value="UniProtKB-UniRule"/>
</dbReference>
<proteinExistence type="inferred from homology"/>
<dbReference type="GO" id="GO:0000151">
    <property type="term" value="C:ubiquitin ligase complex"/>
    <property type="evidence" value="ECO:0007669"/>
    <property type="project" value="TreeGrafter"/>
</dbReference>
<comment type="catalytic activity">
    <reaction evidence="1">
        <text>S-ubiquitinyl-[E2 ubiquitin-conjugating enzyme]-L-cysteine + [acceptor protein]-L-lysine = [E2 ubiquitin-conjugating enzyme]-L-cysteine + N(6)-ubiquitinyl-[acceptor protein]-L-lysine.</text>
        <dbReference type="EC" id="2.3.2.27"/>
    </reaction>
</comment>
<organism evidence="2 3">
    <name type="scientific">Ameiurus melas</name>
    <name type="common">Black bullhead</name>
    <name type="synonym">Silurus melas</name>
    <dbReference type="NCBI Taxonomy" id="219545"/>
    <lineage>
        <taxon>Eukaryota</taxon>
        <taxon>Metazoa</taxon>
        <taxon>Chordata</taxon>
        <taxon>Craniata</taxon>
        <taxon>Vertebrata</taxon>
        <taxon>Euteleostomi</taxon>
        <taxon>Actinopterygii</taxon>
        <taxon>Neopterygii</taxon>
        <taxon>Teleostei</taxon>
        <taxon>Ostariophysi</taxon>
        <taxon>Siluriformes</taxon>
        <taxon>Ictaluridae</taxon>
        <taxon>Ameiurus</taxon>
    </lineage>
</organism>